<gene>
    <name evidence="1" type="ORF">VPNG_02497</name>
</gene>
<protein>
    <submittedName>
        <fullName evidence="1">Uncharacterized protein</fullName>
    </submittedName>
</protein>
<dbReference type="InParanoid" id="A0A423XHS0"/>
<proteinExistence type="predicted"/>
<keyword evidence="2" id="KW-1185">Reference proteome</keyword>
<reference evidence="1 2" key="1">
    <citation type="submission" date="2015-09" db="EMBL/GenBank/DDBJ databases">
        <title>Host preference determinants of Valsa canker pathogens revealed by comparative genomics.</title>
        <authorList>
            <person name="Yin Z."/>
            <person name="Huang L."/>
        </authorList>
    </citation>
    <scope>NUCLEOTIDE SEQUENCE [LARGE SCALE GENOMIC DNA]</scope>
    <source>
        <strain evidence="1 2">SXYLt</strain>
    </source>
</reference>
<comment type="caution">
    <text evidence="1">The sequence shown here is derived from an EMBL/GenBank/DDBJ whole genome shotgun (WGS) entry which is preliminary data.</text>
</comment>
<sequence length="99" mass="11123">MALNRAPAEVLGICLREAHSPEDVSVAIRQSRAFLNAFRRQEQAILTSVLKKCMSIDALRQALCITECPVWVDGDSKDVDNLWDNEEFSETELDDAVWG</sequence>
<accession>A0A423XHS0</accession>
<dbReference type="EMBL" id="LKEB01000007">
    <property type="protein sequence ID" value="ROW15817.1"/>
    <property type="molecule type" value="Genomic_DNA"/>
</dbReference>
<name>A0A423XHS0_9PEZI</name>
<evidence type="ECO:0000313" key="2">
    <source>
        <dbReference type="Proteomes" id="UP000285146"/>
    </source>
</evidence>
<organism evidence="1 2">
    <name type="scientific">Cytospora leucostoma</name>
    <dbReference type="NCBI Taxonomy" id="1230097"/>
    <lineage>
        <taxon>Eukaryota</taxon>
        <taxon>Fungi</taxon>
        <taxon>Dikarya</taxon>
        <taxon>Ascomycota</taxon>
        <taxon>Pezizomycotina</taxon>
        <taxon>Sordariomycetes</taxon>
        <taxon>Sordariomycetidae</taxon>
        <taxon>Diaporthales</taxon>
        <taxon>Cytosporaceae</taxon>
        <taxon>Cytospora</taxon>
    </lineage>
</organism>
<dbReference type="STRING" id="1230097.A0A423XHS0"/>
<dbReference type="OrthoDB" id="5427059at2759"/>
<evidence type="ECO:0000313" key="1">
    <source>
        <dbReference type="EMBL" id="ROW15817.1"/>
    </source>
</evidence>
<dbReference type="AlphaFoldDB" id="A0A423XHS0"/>
<dbReference type="Proteomes" id="UP000285146">
    <property type="component" value="Unassembled WGS sequence"/>
</dbReference>